<evidence type="ECO:0000256" key="1">
    <source>
        <dbReference type="ARBA" id="ARBA00008857"/>
    </source>
</evidence>
<dbReference type="EMBL" id="CP001087">
    <property type="protein sequence ID" value="ACN15185.1"/>
    <property type="molecule type" value="Genomic_DNA"/>
</dbReference>
<dbReference type="KEGG" id="dat:HRM2_20860"/>
<dbReference type="AlphaFoldDB" id="C0QDC1"/>
<dbReference type="SUPFAM" id="SSF56349">
    <property type="entry name" value="DNA breaking-rejoining enzymes"/>
    <property type="match status" value="1"/>
</dbReference>
<protein>
    <submittedName>
        <fullName evidence="8">Phage integrase protein (DNA breaking and rejoining enzyme)</fullName>
    </submittedName>
</protein>
<organism evidence="8 9">
    <name type="scientific">Desulforapulum autotrophicum (strain ATCC 43914 / DSM 3382 / VKM B-1955 / HRM2)</name>
    <name type="common">Desulfobacterium autotrophicum</name>
    <dbReference type="NCBI Taxonomy" id="177437"/>
    <lineage>
        <taxon>Bacteria</taxon>
        <taxon>Pseudomonadati</taxon>
        <taxon>Thermodesulfobacteriota</taxon>
        <taxon>Desulfobacteria</taxon>
        <taxon>Desulfobacterales</taxon>
        <taxon>Desulfobacteraceae</taxon>
        <taxon>Desulforapulum</taxon>
    </lineage>
</organism>
<sequence>MGSLYQRGNTWWIKYYRQGKYYRESSGSTKKMVAKKLLSRREGDIAKGKTPGVQFDKISFEDLAENFLRDYRVNQKKSLTKATRSVNHLSTAFERLAVPQITTPRINAFIESRINEGAANATINRELAALKRMMNIGAQQTPPMVDRVPHIPMLEENNVRKGFFEHDEFLALRDALPTYLKGLVTFAYKSGWRVSEITGMQWSNVDLPKRIVWLEIGTTKNKEGRTIYLDDELMDVFNAQREIQKRGQQIVPYIFPNRNGDDKIKVFRRAWVTACRQAGIPNRIFHDLRRTAIRNMVRSGIPERVAMMISGHKTRSVFERYNIVSEEDLMIAAKQQEVYLKTQVGTNPGTVIKKGFQRKC</sequence>
<dbReference type="InterPro" id="IPR002104">
    <property type="entry name" value="Integrase_catalytic"/>
</dbReference>
<dbReference type="PROSITE" id="PS51900">
    <property type="entry name" value="CB"/>
    <property type="match status" value="1"/>
</dbReference>
<dbReference type="eggNOG" id="COG0582">
    <property type="taxonomic scope" value="Bacteria"/>
</dbReference>
<dbReference type="GO" id="GO:0015074">
    <property type="term" value="P:DNA integration"/>
    <property type="evidence" value="ECO:0007669"/>
    <property type="project" value="UniProtKB-KW"/>
</dbReference>
<evidence type="ECO:0000256" key="2">
    <source>
        <dbReference type="ARBA" id="ARBA00022908"/>
    </source>
</evidence>
<keyword evidence="2" id="KW-0229">DNA integration</keyword>
<dbReference type="InterPro" id="IPR013762">
    <property type="entry name" value="Integrase-like_cat_sf"/>
</dbReference>
<dbReference type="STRING" id="177437.HRM2_20860"/>
<accession>C0QDC1</accession>
<evidence type="ECO:0000256" key="4">
    <source>
        <dbReference type="ARBA" id="ARBA00023172"/>
    </source>
</evidence>
<dbReference type="InterPro" id="IPR050808">
    <property type="entry name" value="Phage_Integrase"/>
</dbReference>
<dbReference type="Gene3D" id="1.10.150.130">
    <property type="match status" value="1"/>
</dbReference>
<evidence type="ECO:0000313" key="9">
    <source>
        <dbReference type="Proteomes" id="UP000000442"/>
    </source>
</evidence>
<evidence type="ECO:0000256" key="3">
    <source>
        <dbReference type="ARBA" id="ARBA00023125"/>
    </source>
</evidence>
<proteinExistence type="inferred from homology"/>
<dbReference type="InterPro" id="IPR010998">
    <property type="entry name" value="Integrase_recombinase_N"/>
</dbReference>
<keyword evidence="3 5" id="KW-0238">DNA-binding</keyword>
<dbReference type="Proteomes" id="UP000000442">
    <property type="component" value="Chromosome"/>
</dbReference>
<gene>
    <name evidence="8" type="ordered locus">HRM2_20860</name>
</gene>
<evidence type="ECO:0000313" key="8">
    <source>
        <dbReference type="EMBL" id="ACN15185.1"/>
    </source>
</evidence>
<evidence type="ECO:0000256" key="5">
    <source>
        <dbReference type="PROSITE-ProRule" id="PRU01248"/>
    </source>
</evidence>
<name>C0QDC1_DESAH</name>
<dbReference type="RefSeq" id="WP_015903956.1">
    <property type="nucleotide sequence ID" value="NC_012108.1"/>
</dbReference>
<evidence type="ECO:0000259" key="7">
    <source>
        <dbReference type="PROSITE" id="PS51900"/>
    </source>
</evidence>
<keyword evidence="9" id="KW-1185">Reference proteome</keyword>
<dbReference type="OrthoDB" id="5429327at2"/>
<dbReference type="CDD" id="cd00796">
    <property type="entry name" value="INT_Rci_Hp1_C"/>
    <property type="match status" value="1"/>
</dbReference>
<dbReference type="PROSITE" id="PS51898">
    <property type="entry name" value="TYR_RECOMBINASE"/>
    <property type="match status" value="1"/>
</dbReference>
<feature type="domain" description="Core-binding (CB)" evidence="7">
    <location>
        <begin position="58"/>
        <end position="138"/>
    </location>
</feature>
<dbReference type="InterPro" id="IPR011010">
    <property type="entry name" value="DNA_brk_join_enz"/>
</dbReference>
<dbReference type="InterPro" id="IPR044068">
    <property type="entry name" value="CB"/>
</dbReference>
<feature type="domain" description="Tyr recombinase" evidence="6">
    <location>
        <begin position="159"/>
        <end position="334"/>
    </location>
</feature>
<dbReference type="Gene3D" id="1.10.443.10">
    <property type="entry name" value="Intergrase catalytic core"/>
    <property type="match status" value="1"/>
</dbReference>
<reference evidence="8 9" key="1">
    <citation type="journal article" date="2009" name="Environ. Microbiol.">
        <title>Genome sequence of Desulfobacterium autotrophicum HRM2, a marine sulfate reducer oxidizing organic carbon completely to carbon dioxide.</title>
        <authorList>
            <person name="Strittmatter A.W."/>
            <person name="Liesegang H."/>
            <person name="Rabus R."/>
            <person name="Decker I."/>
            <person name="Amann J."/>
            <person name="Andres S."/>
            <person name="Henne A."/>
            <person name="Fricke W.F."/>
            <person name="Martinez-Arias R."/>
            <person name="Bartels D."/>
            <person name="Goesmann A."/>
            <person name="Krause L."/>
            <person name="Puehler A."/>
            <person name="Klenk H.P."/>
            <person name="Richter M."/>
            <person name="Schuler M."/>
            <person name="Gloeckner F.O."/>
            <person name="Meyerdierks A."/>
            <person name="Gottschalk G."/>
            <person name="Amann R."/>
        </authorList>
    </citation>
    <scope>NUCLEOTIDE SEQUENCE [LARGE SCALE GENOMIC DNA]</scope>
    <source>
        <strain evidence="9">ATCC 43914 / DSM 3382 / HRM2</strain>
    </source>
</reference>
<dbReference type="HOGENOM" id="CLU_027562_17_7_7"/>
<keyword evidence="4" id="KW-0233">DNA recombination</keyword>
<dbReference type="Pfam" id="PF00589">
    <property type="entry name" value="Phage_integrase"/>
    <property type="match status" value="1"/>
</dbReference>
<dbReference type="GO" id="GO:0006310">
    <property type="term" value="P:DNA recombination"/>
    <property type="evidence" value="ECO:0007669"/>
    <property type="project" value="UniProtKB-KW"/>
</dbReference>
<dbReference type="PANTHER" id="PTHR30629:SF2">
    <property type="entry name" value="PROPHAGE INTEGRASE INTS-RELATED"/>
    <property type="match status" value="1"/>
</dbReference>
<comment type="similarity">
    <text evidence="1">Belongs to the 'phage' integrase family.</text>
</comment>
<dbReference type="PANTHER" id="PTHR30629">
    <property type="entry name" value="PROPHAGE INTEGRASE"/>
    <property type="match status" value="1"/>
</dbReference>
<evidence type="ECO:0000259" key="6">
    <source>
        <dbReference type="PROSITE" id="PS51898"/>
    </source>
</evidence>
<dbReference type="GO" id="GO:0003677">
    <property type="term" value="F:DNA binding"/>
    <property type="evidence" value="ECO:0007669"/>
    <property type="project" value="UniProtKB-UniRule"/>
</dbReference>